<evidence type="ECO:0000256" key="1">
    <source>
        <dbReference type="SAM" id="MobiDB-lite"/>
    </source>
</evidence>
<name>A0A423CU26_9PSED</name>
<evidence type="ECO:0000313" key="3">
    <source>
        <dbReference type="Proteomes" id="UP000285286"/>
    </source>
</evidence>
<gene>
    <name evidence="2" type="ORF">BHU25_24405</name>
</gene>
<comment type="caution">
    <text evidence="2">The sequence shown here is derived from an EMBL/GenBank/DDBJ whole genome shotgun (WGS) entry which is preliminary data.</text>
</comment>
<feature type="compositionally biased region" description="Low complexity" evidence="1">
    <location>
        <begin position="62"/>
        <end position="80"/>
    </location>
</feature>
<organism evidence="2 3">
    <name type="scientific">Pseudomonas vranovensis</name>
    <dbReference type="NCBI Taxonomy" id="321661"/>
    <lineage>
        <taxon>Bacteria</taxon>
        <taxon>Pseudomonadati</taxon>
        <taxon>Pseudomonadota</taxon>
        <taxon>Gammaproteobacteria</taxon>
        <taxon>Pseudomonadales</taxon>
        <taxon>Pseudomonadaceae</taxon>
        <taxon>Pseudomonas</taxon>
    </lineage>
</organism>
<dbReference type="Proteomes" id="UP000285286">
    <property type="component" value="Unassembled WGS sequence"/>
</dbReference>
<accession>A0A423CU26</accession>
<protein>
    <submittedName>
        <fullName evidence="2">Uncharacterized protein</fullName>
    </submittedName>
</protein>
<dbReference type="EMBL" id="MOAM01000046">
    <property type="protein sequence ID" value="ROL62811.1"/>
    <property type="molecule type" value="Genomic_DNA"/>
</dbReference>
<reference evidence="2 3" key="1">
    <citation type="submission" date="2016-10" db="EMBL/GenBank/DDBJ databases">
        <title>Comparative genome analysis of multiple Pseudomonas spp. focuses on biocontrol and plant growth promoting traits.</title>
        <authorList>
            <person name="Tao X.-Y."/>
            <person name="Taylor C.G."/>
        </authorList>
    </citation>
    <scope>NUCLEOTIDE SEQUENCE [LARGE SCALE GENOMIC DNA]</scope>
    <source>
        <strain evidence="2 3">15D11</strain>
    </source>
</reference>
<feature type="region of interest" description="Disordered" evidence="1">
    <location>
        <begin position="199"/>
        <end position="223"/>
    </location>
</feature>
<sequence>MRLPAELAQDLPLIEGQLASIKESDQVSSINALGVHTPVIHPTRGVAEAAAEQAQFRPPVPTSSANRQQQSQANTSQQSAEDAREEAFAKLKVQLQNPDVDMREQATISASETGKSAAQQFREYMALSPAEKIKLKLLNELGISQEEFEALPPAEKDKIERKIAEQMKKQTELESLASLNSELQGPAMSAKLVANLTATQGGSDDAKDQDLASASALTQSAKA</sequence>
<feature type="region of interest" description="Disordered" evidence="1">
    <location>
        <begin position="44"/>
        <end position="85"/>
    </location>
</feature>
<keyword evidence="3" id="KW-1185">Reference proteome</keyword>
<proteinExistence type="predicted"/>
<dbReference type="AlphaFoldDB" id="A0A423CU26"/>
<evidence type="ECO:0000313" key="2">
    <source>
        <dbReference type="EMBL" id="ROL62811.1"/>
    </source>
</evidence>